<dbReference type="InParanoid" id="A0A165CJT0"/>
<gene>
    <name evidence="1" type="ORF">LAESUDRAFT_660808</name>
</gene>
<dbReference type="InterPro" id="IPR010982">
    <property type="entry name" value="Lambda_DNA-bd_dom_sf"/>
</dbReference>
<protein>
    <recommendedName>
        <fullName evidence="3">HTH cro/C1-type domain-containing protein</fullName>
    </recommendedName>
</protein>
<evidence type="ECO:0000313" key="2">
    <source>
        <dbReference type="Proteomes" id="UP000076871"/>
    </source>
</evidence>
<dbReference type="GeneID" id="63821923"/>
<evidence type="ECO:0000313" key="1">
    <source>
        <dbReference type="EMBL" id="KZT02941.1"/>
    </source>
</evidence>
<organism evidence="1 2">
    <name type="scientific">Laetiporus sulphureus 93-53</name>
    <dbReference type="NCBI Taxonomy" id="1314785"/>
    <lineage>
        <taxon>Eukaryota</taxon>
        <taxon>Fungi</taxon>
        <taxon>Dikarya</taxon>
        <taxon>Basidiomycota</taxon>
        <taxon>Agaricomycotina</taxon>
        <taxon>Agaricomycetes</taxon>
        <taxon>Polyporales</taxon>
        <taxon>Laetiporus</taxon>
    </lineage>
</organism>
<keyword evidence="2" id="KW-1185">Reference proteome</keyword>
<dbReference type="OrthoDB" id="3226546at2759"/>
<dbReference type="RefSeq" id="XP_040760681.1">
    <property type="nucleotide sequence ID" value="XM_040904893.1"/>
</dbReference>
<dbReference type="EMBL" id="KV427648">
    <property type="protein sequence ID" value="KZT02941.1"/>
    <property type="molecule type" value="Genomic_DNA"/>
</dbReference>
<proteinExistence type="predicted"/>
<evidence type="ECO:0008006" key="3">
    <source>
        <dbReference type="Google" id="ProtNLM"/>
    </source>
</evidence>
<dbReference type="AlphaFoldDB" id="A0A165CJT0"/>
<dbReference type="GO" id="GO:0003677">
    <property type="term" value="F:DNA binding"/>
    <property type="evidence" value="ECO:0007669"/>
    <property type="project" value="InterPro"/>
</dbReference>
<accession>A0A165CJT0</accession>
<dbReference type="Proteomes" id="UP000076871">
    <property type="component" value="Unassembled WGS sequence"/>
</dbReference>
<sequence length="75" mass="8044">MAPNPQCTALAAAKDKKGAFSYSEIASKLYLSEQRIIDICTGAAVPTTGEFDSLAQILDIKSPPPHDSAHVRMRV</sequence>
<reference evidence="1 2" key="1">
    <citation type="journal article" date="2016" name="Mol. Biol. Evol.">
        <title>Comparative Genomics of Early-Diverging Mushroom-Forming Fungi Provides Insights into the Origins of Lignocellulose Decay Capabilities.</title>
        <authorList>
            <person name="Nagy L.G."/>
            <person name="Riley R."/>
            <person name="Tritt A."/>
            <person name="Adam C."/>
            <person name="Daum C."/>
            <person name="Floudas D."/>
            <person name="Sun H."/>
            <person name="Yadav J.S."/>
            <person name="Pangilinan J."/>
            <person name="Larsson K.H."/>
            <person name="Matsuura K."/>
            <person name="Barry K."/>
            <person name="Labutti K."/>
            <person name="Kuo R."/>
            <person name="Ohm R.A."/>
            <person name="Bhattacharya S.S."/>
            <person name="Shirouzu T."/>
            <person name="Yoshinaga Y."/>
            <person name="Martin F.M."/>
            <person name="Grigoriev I.V."/>
            <person name="Hibbett D.S."/>
        </authorList>
    </citation>
    <scope>NUCLEOTIDE SEQUENCE [LARGE SCALE GENOMIC DNA]</scope>
    <source>
        <strain evidence="1 2">93-53</strain>
    </source>
</reference>
<dbReference type="SUPFAM" id="SSF47413">
    <property type="entry name" value="lambda repressor-like DNA-binding domains"/>
    <property type="match status" value="1"/>
</dbReference>
<name>A0A165CJT0_9APHY</name>